<dbReference type="OrthoDB" id="1709318at2759"/>
<gene>
    <name evidence="1" type="ORF">CR513_33881</name>
</gene>
<evidence type="ECO:0000313" key="2">
    <source>
        <dbReference type="Proteomes" id="UP000257109"/>
    </source>
</evidence>
<sequence length="151" mass="17138">MSKLHDDNTNKVDPSLDALCPLRSWINSRQTSDKNENGVKSFLDFAKTHAFDSSGRSHSPCFGKYGNILFTMDFARVRQHRHGMCVDNNTSVQTDELGFTFIDLDNVAKQMFYVNDLSNKRSMHGSDENQYASLDLTDTPSFSTHMPTFND</sequence>
<dbReference type="AlphaFoldDB" id="A0A371G3B3"/>
<organism evidence="1 2">
    <name type="scientific">Mucuna pruriens</name>
    <name type="common">Velvet bean</name>
    <name type="synonym">Dolichos pruriens</name>
    <dbReference type="NCBI Taxonomy" id="157652"/>
    <lineage>
        <taxon>Eukaryota</taxon>
        <taxon>Viridiplantae</taxon>
        <taxon>Streptophyta</taxon>
        <taxon>Embryophyta</taxon>
        <taxon>Tracheophyta</taxon>
        <taxon>Spermatophyta</taxon>
        <taxon>Magnoliopsida</taxon>
        <taxon>eudicotyledons</taxon>
        <taxon>Gunneridae</taxon>
        <taxon>Pentapetalae</taxon>
        <taxon>rosids</taxon>
        <taxon>fabids</taxon>
        <taxon>Fabales</taxon>
        <taxon>Fabaceae</taxon>
        <taxon>Papilionoideae</taxon>
        <taxon>50 kb inversion clade</taxon>
        <taxon>NPAAA clade</taxon>
        <taxon>indigoferoid/millettioid clade</taxon>
        <taxon>Phaseoleae</taxon>
        <taxon>Mucuna</taxon>
    </lineage>
</organism>
<protein>
    <submittedName>
        <fullName evidence="1">Uncharacterized protein</fullName>
    </submittedName>
</protein>
<dbReference type="Proteomes" id="UP000257109">
    <property type="component" value="Unassembled WGS sequence"/>
</dbReference>
<proteinExistence type="predicted"/>
<reference evidence="1" key="1">
    <citation type="submission" date="2018-05" db="EMBL/GenBank/DDBJ databases">
        <title>Draft genome of Mucuna pruriens seed.</title>
        <authorList>
            <person name="Nnadi N.E."/>
            <person name="Vos R."/>
            <person name="Hasami M.H."/>
            <person name="Devisetty U.K."/>
            <person name="Aguiy J.C."/>
        </authorList>
    </citation>
    <scope>NUCLEOTIDE SEQUENCE [LARGE SCALE GENOMIC DNA]</scope>
    <source>
        <strain evidence="1">JCA_2017</strain>
    </source>
</reference>
<dbReference type="EMBL" id="QJKJ01006896">
    <property type="protein sequence ID" value="RDX84981.1"/>
    <property type="molecule type" value="Genomic_DNA"/>
</dbReference>
<feature type="non-terminal residue" evidence="1">
    <location>
        <position position="1"/>
    </location>
</feature>
<evidence type="ECO:0000313" key="1">
    <source>
        <dbReference type="EMBL" id="RDX84981.1"/>
    </source>
</evidence>
<keyword evidence="2" id="KW-1185">Reference proteome</keyword>
<accession>A0A371G3B3</accession>
<comment type="caution">
    <text evidence="1">The sequence shown here is derived from an EMBL/GenBank/DDBJ whole genome shotgun (WGS) entry which is preliminary data.</text>
</comment>
<name>A0A371G3B3_MUCPR</name>